<proteinExistence type="predicted"/>
<dbReference type="AlphaFoldDB" id="A0A426XK41"/>
<reference evidence="1 2" key="1">
    <citation type="journal article" date="2014" name="Agronomy (Basel)">
        <title>A Draft Genome Sequence for Ensete ventricosum, the Drought-Tolerant Tree Against Hunger.</title>
        <authorList>
            <person name="Harrison J."/>
            <person name="Moore K.A."/>
            <person name="Paszkiewicz K."/>
            <person name="Jones T."/>
            <person name="Grant M."/>
            <person name="Ambacheew D."/>
            <person name="Muzemil S."/>
            <person name="Studholme D.J."/>
        </authorList>
    </citation>
    <scope>NUCLEOTIDE SEQUENCE [LARGE SCALE GENOMIC DNA]</scope>
</reference>
<protein>
    <submittedName>
        <fullName evidence="1">Uncharacterized protein</fullName>
    </submittedName>
</protein>
<dbReference type="EMBL" id="AMZH03019843">
    <property type="protein sequence ID" value="RRT39827.1"/>
    <property type="molecule type" value="Genomic_DNA"/>
</dbReference>
<evidence type="ECO:0000313" key="2">
    <source>
        <dbReference type="Proteomes" id="UP000287651"/>
    </source>
</evidence>
<dbReference type="Proteomes" id="UP000287651">
    <property type="component" value="Unassembled WGS sequence"/>
</dbReference>
<accession>A0A426XK41</accession>
<sequence>MWVKGTLGRSSSSKSGWETAWLPQPPRLVEGGPCVLVCPRSSRDRVGARLDGWIPRTPSRGLAARVVELRCMSLYSGCCRSSVPETLLPLWLTMPSYTSTTPAVLAVRHVSTGKGVNLTCVRSVVRPLGIRPYLCQVILAVRHASTGEGVDLTCVRSVVRPLAPPYLCPTSFPHRVDHVDGPVVRGREDVVAMSSFALSWGITYHMHTSHFLTAATC</sequence>
<comment type="caution">
    <text evidence="1">The sequence shown here is derived from an EMBL/GenBank/DDBJ whole genome shotgun (WGS) entry which is preliminary data.</text>
</comment>
<name>A0A426XK41_ENSVE</name>
<evidence type="ECO:0000313" key="1">
    <source>
        <dbReference type="EMBL" id="RRT39827.1"/>
    </source>
</evidence>
<organism evidence="1 2">
    <name type="scientific">Ensete ventricosum</name>
    <name type="common">Abyssinian banana</name>
    <name type="synonym">Musa ensete</name>
    <dbReference type="NCBI Taxonomy" id="4639"/>
    <lineage>
        <taxon>Eukaryota</taxon>
        <taxon>Viridiplantae</taxon>
        <taxon>Streptophyta</taxon>
        <taxon>Embryophyta</taxon>
        <taxon>Tracheophyta</taxon>
        <taxon>Spermatophyta</taxon>
        <taxon>Magnoliopsida</taxon>
        <taxon>Liliopsida</taxon>
        <taxon>Zingiberales</taxon>
        <taxon>Musaceae</taxon>
        <taxon>Ensete</taxon>
    </lineage>
</organism>
<gene>
    <name evidence="1" type="ORF">B296_00024525</name>
</gene>